<evidence type="ECO:0000313" key="3">
    <source>
        <dbReference type="Proteomes" id="UP000054558"/>
    </source>
</evidence>
<name>A0A1Y1HRR7_KLENI</name>
<evidence type="ECO:0000256" key="1">
    <source>
        <dbReference type="SAM" id="SignalP"/>
    </source>
</evidence>
<evidence type="ECO:0000313" key="2">
    <source>
        <dbReference type="EMBL" id="GAQ81325.1"/>
    </source>
</evidence>
<organism evidence="2 3">
    <name type="scientific">Klebsormidium nitens</name>
    <name type="common">Green alga</name>
    <name type="synonym">Ulothrix nitens</name>
    <dbReference type="NCBI Taxonomy" id="105231"/>
    <lineage>
        <taxon>Eukaryota</taxon>
        <taxon>Viridiplantae</taxon>
        <taxon>Streptophyta</taxon>
        <taxon>Klebsormidiophyceae</taxon>
        <taxon>Klebsormidiales</taxon>
        <taxon>Klebsormidiaceae</taxon>
        <taxon>Klebsormidium</taxon>
    </lineage>
</organism>
<reference evidence="2 3" key="1">
    <citation type="journal article" date="2014" name="Nat. Commun.">
        <title>Klebsormidium flaccidum genome reveals primary factors for plant terrestrial adaptation.</title>
        <authorList>
            <person name="Hori K."/>
            <person name="Maruyama F."/>
            <person name="Fujisawa T."/>
            <person name="Togashi T."/>
            <person name="Yamamoto N."/>
            <person name="Seo M."/>
            <person name="Sato S."/>
            <person name="Yamada T."/>
            <person name="Mori H."/>
            <person name="Tajima N."/>
            <person name="Moriyama T."/>
            <person name="Ikeuchi M."/>
            <person name="Watanabe M."/>
            <person name="Wada H."/>
            <person name="Kobayashi K."/>
            <person name="Saito M."/>
            <person name="Masuda T."/>
            <person name="Sasaki-Sekimoto Y."/>
            <person name="Mashiguchi K."/>
            <person name="Awai K."/>
            <person name="Shimojima M."/>
            <person name="Masuda S."/>
            <person name="Iwai M."/>
            <person name="Nobusawa T."/>
            <person name="Narise T."/>
            <person name="Kondo S."/>
            <person name="Saito H."/>
            <person name="Sato R."/>
            <person name="Murakawa M."/>
            <person name="Ihara Y."/>
            <person name="Oshima-Yamada Y."/>
            <person name="Ohtaka K."/>
            <person name="Satoh M."/>
            <person name="Sonobe K."/>
            <person name="Ishii M."/>
            <person name="Ohtani R."/>
            <person name="Kanamori-Sato M."/>
            <person name="Honoki R."/>
            <person name="Miyazaki D."/>
            <person name="Mochizuki H."/>
            <person name="Umetsu J."/>
            <person name="Higashi K."/>
            <person name="Shibata D."/>
            <person name="Kamiya Y."/>
            <person name="Sato N."/>
            <person name="Nakamura Y."/>
            <person name="Tabata S."/>
            <person name="Ida S."/>
            <person name="Kurokawa K."/>
            <person name="Ohta H."/>
        </authorList>
    </citation>
    <scope>NUCLEOTIDE SEQUENCE [LARGE SCALE GENOMIC DNA]</scope>
    <source>
        <strain evidence="2 3">NIES-2285</strain>
    </source>
</reference>
<proteinExistence type="predicted"/>
<keyword evidence="3" id="KW-1185">Reference proteome</keyword>
<accession>A0A1Y1HRR7</accession>
<feature type="signal peptide" evidence="1">
    <location>
        <begin position="1"/>
        <end position="21"/>
    </location>
</feature>
<feature type="chain" id="PRO_5012033386" evidence="1">
    <location>
        <begin position="22"/>
        <end position="272"/>
    </location>
</feature>
<dbReference type="AlphaFoldDB" id="A0A1Y1HRR7"/>
<gene>
    <name evidence="2" type="ORF">KFL_000770180</name>
</gene>
<dbReference type="Proteomes" id="UP000054558">
    <property type="component" value="Unassembled WGS sequence"/>
</dbReference>
<dbReference type="PROSITE" id="PS51257">
    <property type="entry name" value="PROKAR_LIPOPROTEIN"/>
    <property type="match status" value="1"/>
</dbReference>
<keyword evidence="1" id="KW-0732">Signal</keyword>
<sequence>MARVLALLVVALLACTQVASAQIVGNEGNPAKKCVDQYWASGQKFDSFGCLSKKIVCVDIVVSGQTVTTISDASITDQDFYNIIHNGIAGGGGSGGAFGVNFQSVSSLASAGVAPVDNVLSAQKVKFVTSQNIPVGVCSGVRCFKNTVPEVMTITSYPIGPFDSNGGKVKNKGTSGGDRCIRGVILPDSTPPNVGVGGTIHVQTSSADAKSKSLCGAIGVAGAVAGALVPSGIPGVLAAIGSLTWQTSGAFVATLSVSRKETFPAHRVHLVL</sequence>
<dbReference type="EMBL" id="DF237026">
    <property type="protein sequence ID" value="GAQ81325.1"/>
    <property type="molecule type" value="Genomic_DNA"/>
</dbReference>
<protein>
    <submittedName>
        <fullName evidence="2">Uncharacterized protein</fullName>
    </submittedName>
</protein>